<dbReference type="AlphaFoldDB" id="A0A4Y7SBU8"/>
<evidence type="ECO:0000313" key="2">
    <source>
        <dbReference type="Proteomes" id="UP000298030"/>
    </source>
</evidence>
<organism evidence="1 2">
    <name type="scientific">Coprinellus micaceus</name>
    <name type="common">Glistening ink-cap mushroom</name>
    <name type="synonym">Coprinus micaceus</name>
    <dbReference type="NCBI Taxonomy" id="71717"/>
    <lineage>
        <taxon>Eukaryota</taxon>
        <taxon>Fungi</taxon>
        <taxon>Dikarya</taxon>
        <taxon>Basidiomycota</taxon>
        <taxon>Agaricomycotina</taxon>
        <taxon>Agaricomycetes</taxon>
        <taxon>Agaricomycetidae</taxon>
        <taxon>Agaricales</taxon>
        <taxon>Agaricineae</taxon>
        <taxon>Psathyrellaceae</taxon>
        <taxon>Coprinellus</taxon>
    </lineage>
</organism>
<proteinExistence type="predicted"/>
<reference evidence="1 2" key="1">
    <citation type="journal article" date="2019" name="Nat. Ecol. Evol.">
        <title>Megaphylogeny resolves global patterns of mushroom evolution.</title>
        <authorList>
            <person name="Varga T."/>
            <person name="Krizsan K."/>
            <person name="Foldi C."/>
            <person name="Dima B."/>
            <person name="Sanchez-Garcia M."/>
            <person name="Sanchez-Ramirez S."/>
            <person name="Szollosi G.J."/>
            <person name="Szarkandi J.G."/>
            <person name="Papp V."/>
            <person name="Albert L."/>
            <person name="Andreopoulos W."/>
            <person name="Angelini C."/>
            <person name="Antonin V."/>
            <person name="Barry K.W."/>
            <person name="Bougher N.L."/>
            <person name="Buchanan P."/>
            <person name="Buyck B."/>
            <person name="Bense V."/>
            <person name="Catcheside P."/>
            <person name="Chovatia M."/>
            <person name="Cooper J."/>
            <person name="Damon W."/>
            <person name="Desjardin D."/>
            <person name="Finy P."/>
            <person name="Geml J."/>
            <person name="Haridas S."/>
            <person name="Hughes K."/>
            <person name="Justo A."/>
            <person name="Karasinski D."/>
            <person name="Kautmanova I."/>
            <person name="Kiss B."/>
            <person name="Kocsube S."/>
            <person name="Kotiranta H."/>
            <person name="LaButti K.M."/>
            <person name="Lechner B.E."/>
            <person name="Liimatainen K."/>
            <person name="Lipzen A."/>
            <person name="Lukacs Z."/>
            <person name="Mihaltcheva S."/>
            <person name="Morgado L.N."/>
            <person name="Niskanen T."/>
            <person name="Noordeloos M.E."/>
            <person name="Ohm R.A."/>
            <person name="Ortiz-Santana B."/>
            <person name="Ovrebo C."/>
            <person name="Racz N."/>
            <person name="Riley R."/>
            <person name="Savchenko A."/>
            <person name="Shiryaev A."/>
            <person name="Soop K."/>
            <person name="Spirin V."/>
            <person name="Szebenyi C."/>
            <person name="Tomsovsky M."/>
            <person name="Tulloss R.E."/>
            <person name="Uehling J."/>
            <person name="Grigoriev I.V."/>
            <person name="Vagvolgyi C."/>
            <person name="Papp T."/>
            <person name="Martin F.M."/>
            <person name="Miettinen O."/>
            <person name="Hibbett D.S."/>
            <person name="Nagy L.G."/>
        </authorList>
    </citation>
    <scope>NUCLEOTIDE SEQUENCE [LARGE SCALE GENOMIC DNA]</scope>
    <source>
        <strain evidence="1 2">FP101781</strain>
    </source>
</reference>
<dbReference type="Proteomes" id="UP000298030">
    <property type="component" value="Unassembled WGS sequence"/>
</dbReference>
<comment type="caution">
    <text evidence="1">The sequence shown here is derived from an EMBL/GenBank/DDBJ whole genome shotgun (WGS) entry which is preliminary data.</text>
</comment>
<sequence length="113" mass="12138">MAKEGVTAPIVGTTSLKNLEDLLASVHNRIGRTKKSSTWRSHTSRRRCLGIGKSLGPELSLALNALCGRVLIVDSSYAFASIVYIYCLSPVSLMLRISFGISVGLFSTAYSVS</sequence>
<evidence type="ECO:0000313" key="1">
    <source>
        <dbReference type="EMBL" id="TEB18706.1"/>
    </source>
</evidence>
<dbReference type="OrthoDB" id="48988at2759"/>
<dbReference type="EMBL" id="QPFP01000233">
    <property type="protein sequence ID" value="TEB18706.1"/>
    <property type="molecule type" value="Genomic_DNA"/>
</dbReference>
<keyword evidence="2" id="KW-1185">Reference proteome</keyword>
<accession>A0A4Y7SBU8</accession>
<protein>
    <submittedName>
        <fullName evidence="1">Uncharacterized protein</fullName>
    </submittedName>
</protein>
<gene>
    <name evidence="1" type="ORF">FA13DRAFT_558010</name>
</gene>
<name>A0A4Y7SBU8_COPMI</name>